<proteinExistence type="predicted"/>
<accession>A0ABS1LJL0</accession>
<name>A0ABS1LJL0_9MICO</name>
<protein>
    <submittedName>
        <fullName evidence="1">Uncharacterized protein</fullName>
    </submittedName>
</protein>
<dbReference type="RefSeq" id="WP_201846213.1">
    <property type="nucleotide sequence ID" value="NZ_JABBYC010000011.1"/>
</dbReference>
<dbReference type="EMBL" id="JABBYC010000011">
    <property type="protein sequence ID" value="MBL0886358.1"/>
    <property type="molecule type" value="Genomic_DNA"/>
</dbReference>
<comment type="caution">
    <text evidence="1">The sequence shown here is derived from an EMBL/GenBank/DDBJ whole genome shotgun (WGS) entry which is preliminary data.</text>
</comment>
<evidence type="ECO:0000313" key="1">
    <source>
        <dbReference type="EMBL" id="MBL0886358.1"/>
    </source>
</evidence>
<gene>
    <name evidence="1" type="ORF">HGK34_08750</name>
</gene>
<keyword evidence="2" id="KW-1185">Reference proteome</keyword>
<dbReference type="Proteomes" id="UP000675409">
    <property type="component" value="Unassembled WGS sequence"/>
</dbReference>
<sequence>MTSYSARYERGEHDEVWSELRELGSAALRAPIREDAEAVARAMALRARHNIELLVERLTGAGYDFHSNNDDRSVRPAHTPPTAEAAGLVDWLEEQAGPVPLTVAAWIREVGDVWLVGDHPQWPTSELADPLVVEFEHSAYTDHDVRDYYADELQVWRENQDDDAAARPFEIVFAPDDLHKANISGGAPYGVLLPAVAADALVATPHVYFVDYLNSAFAAGGFPGGLVTEGFEQPPAGLRENLARDLLRL</sequence>
<organism evidence="1 2">
    <name type="scientific">Myceligenerans indicum</name>
    <dbReference type="NCBI Taxonomy" id="2593663"/>
    <lineage>
        <taxon>Bacteria</taxon>
        <taxon>Bacillati</taxon>
        <taxon>Actinomycetota</taxon>
        <taxon>Actinomycetes</taxon>
        <taxon>Micrococcales</taxon>
        <taxon>Promicromonosporaceae</taxon>
        <taxon>Myceligenerans</taxon>
    </lineage>
</organism>
<evidence type="ECO:0000313" key="2">
    <source>
        <dbReference type="Proteomes" id="UP000675409"/>
    </source>
</evidence>
<reference evidence="1 2" key="1">
    <citation type="journal article" date="2021" name="Arch. Microbiol.">
        <title>Myceligenerans indicum sp. nov., an actinobacterium isolated from mangrove sediment of Sundarbans, India.</title>
        <authorList>
            <person name="Asha K."/>
            <person name="Bhadury P."/>
        </authorList>
    </citation>
    <scope>NUCLEOTIDE SEQUENCE [LARGE SCALE GENOMIC DNA]</scope>
    <source>
        <strain evidence="1 2">I2</strain>
    </source>
</reference>